<accession>A0A6L6QCD1</accession>
<gene>
    <name evidence="4" type="ORF">GM658_02115</name>
</gene>
<sequence>MDQAINPSIIKRRRRTTFGAIGAGLALVCAAVWGVNRAVSPSVSANQLNIAEIRQGSIADTIGAAGIVVPVHEEQVPSPIQTRIAKVLARPGQQVTAGTLLLELDSQSVKLELERLKEQLAQQDNRIQTLRLEQEQKRKQLASSIELLQLDLQSTRAKLQRSQNLRQHGGVSAEDLLTAELNVKRNEIQLRQQQEQVEDVRRATASNIEGAQLQQSILRKQMSQQEDLLARTQVRAPFDGMLTWLLQDEGAAVAAGQLVARVSDLHNYRVEATLSDFHSRRVEPGQPVLVEQGALQLQGKVQTILPEIQDGTVKLLVTLDQPNHPQLRNKQRVDANIVAARQDGALVVTRGPAINGRGMQSVFVVDGSTARKVTLTIGASDGKQVEILAGARAGDRIIISDTTNFKDHDSIRIAQ</sequence>
<dbReference type="OrthoDB" id="9806939at2"/>
<dbReference type="EMBL" id="WNKX01000001">
    <property type="protein sequence ID" value="MTW09383.1"/>
    <property type="molecule type" value="Genomic_DNA"/>
</dbReference>
<dbReference type="Gene3D" id="2.40.420.20">
    <property type="match status" value="1"/>
</dbReference>
<keyword evidence="2 3" id="KW-0175">Coiled coil</keyword>
<dbReference type="Gene3D" id="1.10.287.470">
    <property type="entry name" value="Helix hairpin bin"/>
    <property type="match status" value="1"/>
</dbReference>
<name>A0A6L6QCD1_9BURK</name>
<evidence type="ECO:0000256" key="1">
    <source>
        <dbReference type="ARBA" id="ARBA00004196"/>
    </source>
</evidence>
<feature type="coiled-coil region" evidence="3">
    <location>
        <begin position="106"/>
        <end position="203"/>
    </location>
</feature>
<dbReference type="SUPFAM" id="SSF111369">
    <property type="entry name" value="HlyD-like secretion proteins"/>
    <property type="match status" value="1"/>
</dbReference>
<comment type="subcellular location">
    <subcellularLocation>
        <location evidence="1">Cell envelope</location>
    </subcellularLocation>
</comment>
<dbReference type="InterPro" id="IPR050465">
    <property type="entry name" value="UPF0194_transport"/>
</dbReference>
<dbReference type="Proteomes" id="UP000472320">
    <property type="component" value="Unassembled WGS sequence"/>
</dbReference>
<organism evidence="4 5">
    <name type="scientific">Massilia eburnea</name>
    <dbReference type="NCBI Taxonomy" id="1776165"/>
    <lineage>
        <taxon>Bacteria</taxon>
        <taxon>Pseudomonadati</taxon>
        <taxon>Pseudomonadota</taxon>
        <taxon>Betaproteobacteria</taxon>
        <taxon>Burkholderiales</taxon>
        <taxon>Oxalobacteraceae</taxon>
        <taxon>Telluria group</taxon>
        <taxon>Massilia</taxon>
    </lineage>
</organism>
<dbReference type="RefSeq" id="WP_155452347.1">
    <property type="nucleotide sequence ID" value="NZ_WNKX01000001.1"/>
</dbReference>
<dbReference type="PANTHER" id="PTHR32347">
    <property type="entry name" value="EFFLUX SYSTEM COMPONENT YKNX-RELATED"/>
    <property type="match status" value="1"/>
</dbReference>
<dbReference type="AlphaFoldDB" id="A0A6L6QCD1"/>
<reference evidence="4 5" key="1">
    <citation type="submission" date="2019-11" db="EMBL/GenBank/DDBJ databases">
        <title>Type strains purchased from KCTC, JCM and DSMZ.</title>
        <authorList>
            <person name="Lu H."/>
        </authorList>
    </citation>
    <scope>NUCLEOTIDE SEQUENCE [LARGE SCALE GENOMIC DNA]</scope>
    <source>
        <strain evidence="4 5">JCM 31587</strain>
    </source>
</reference>
<dbReference type="PANTHER" id="PTHR32347:SF14">
    <property type="entry name" value="EFFLUX SYSTEM COMPONENT YKNX-RELATED"/>
    <property type="match status" value="1"/>
</dbReference>
<keyword evidence="5" id="KW-1185">Reference proteome</keyword>
<evidence type="ECO:0000313" key="4">
    <source>
        <dbReference type="EMBL" id="MTW09383.1"/>
    </source>
</evidence>
<dbReference type="Gene3D" id="2.40.30.170">
    <property type="match status" value="1"/>
</dbReference>
<comment type="caution">
    <text evidence="4">The sequence shown here is derived from an EMBL/GenBank/DDBJ whole genome shotgun (WGS) entry which is preliminary data.</text>
</comment>
<dbReference type="Gene3D" id="2.40.50.100">
    <property type="match status" value="1"/>
</dbReference>
<dbReference type="GO" id="GO:0030313">
    <property type="term" value="C:cell envelope"/>
    <property type="evidence" value="ECO:0007669"/>
    <property type="project" value="UniProtKB-SubCell"/>
</dbReference>
<evidence type="ECO:0000256" key="2">
    <source>
        <dbReference type="ARBA" id="ARBA00023054"/>
    </source>
</evidence>
<protein>
    <submittedName>
        <fullName evidence="4">HlyD family efflux transporter periplasmic adaptor subunit</fullName>
    </submittedName>
</protein>
<proteinExistence type="predicted"/>
<evidence type="ECO:0000313" key="5">
    <source>
        <dbReference type="Proteomes" id="UP000472320"/>
    </source>
</evidence>
<evidence type="ECO:0000256" key="3">
    <source>
        <dbReference type="SAM" id="Coils"/>
    </source>
</evidence>